<gene>
    <name evidence="2" type="ORF">PHISCL_07936</name>
</gene>
<feature type="region of interest" description="Disordered" evidence="1">
    <location>
        <begin position="1"/>
        <end position="31"/>
    </location>
</feature>
<dbReference type="EMBL" id="MVGC01000376">
    <property type="protein sequence ID" value="RJE19723.1"/>
    <property type="molecule type" value="Genomic_DNA"/>
</dbReference>
<keyword evidence="3" id="KW-1185">Reference proteome</keyword>
<name>A0A3A2ZBS5_9EURO</name>
<evidence type="ECO:0000256" key="1">
    <source>
        <dbReference type="SAM" id="MobiDB-lite"/>
    </source>
</evidence>
<feature type="compositionally biased region" description="Basic and acidic residues" evidence="1">
    <location>
        <begin position="1"/>
        <end position="10"/>
    </location>
</feature>
<evidence type="ECO:0000313" key="3">
    <source>
        <dbReference type="Proteomes" id="UP000266188"/>
    </source>
</evidence>
<dbReference type="STRING" id="2070753.A0A3A2ZBS5"/>
<sequence>MPDPRHDRKAPLTRRSGNAHRQGRDMLLDQNGGSSIEAAGDFFHGNGAQAEYLGSTSFVSALPEPMPGILDSSSFHPDEADTMRLSIAKPRLARFFHFSGQLQELITRYYNRSQFLIIPRPLILDPISKISDSLKDAEDENLSPFESVWTHLMANLTKPLSAVADTITADEFYGWFTGSNLRWEFVGVISALAGLASSYPETREVFDHEALTVPEMLTVSNICLETCEQHNRMNDLTVWLRYTNFTLASSLYGDTKL</sequence>
<proteinExistence type="predicted"/>
<protein>
    <submittedName>
        <fullName evidence="2">Transcription factor</fullName>
    </submittedName>
</protein>
<comment type="caution">
    <text evidence="2">The sequence shown here is derived from an EMBL/GenBank/DDBJ whole genome shotgun (WGS) entry which is preliminary data.</text>
</comment>
<dbReference type="OrthoDB" id="4898680at2759"/>
<reference evidence="3" key="1">
    <citation type="submission" date="2017-02" db="EMBL/GenBank/DDBJ databases">
        <authorList>
            <person name="Tafer H."/>
            <person name="Lopandic K."/>
        </authorList>
    </citation>
    <scope>NUCLEOTIDE SEQUENCE [LARGE SCALE GENOMIC DNA]</scope>
    <source>
        <strain evidence="3">CBS 366.77</strain>
    </source>
</reference>
<dbReference type="Proteomes" id="UP000266188">
    <property type="component" value="Unassembled WGS sequence"/>
</dbReference>
<dbReference type="AlphaFoldDB" id="A0A3A2ZBS5"/>
<accession>A0A3A2ZBS5</accession>
<organism evidence="2 3">
    <name type="scientific">Aspergillus sclerotialis</name>
    <dbReference type="NCBI Taxonomy" id="2070753"/>
    <lineage>
        <taxon>Eukaryota</taxon>
        <taxon>Fungi</taxon>
        <taxon>Dikarya</taxon>
        <taxon>Ascomycota</taxon>
        <taxon>Pezizomycotina</taxon>
        <taxon>Eurotiomycetes</taxon>
        <taxon>Eurotiomycetidae</taxon>
        <taxon>Eurotiales</taxon>
        <taxon>Aspergillaceae</taxon>
        <taxon>Aspergillus</taxon>
        <taxon>Aspergillus subgen. Polypaecilum</taxon>
    </lineage>
</organism>
<evidence type="ECO:0000313" key="2">
    <source>
        <dbReference type="EMBL" id="RJE19723.1"/>
    </source>
</evidence>